<accession>A0ABP5H297</accession>
<dbReference type="InterPro" id="IPR008915">
    <property type="entry name" value="Peptidase_M50"/>
</dbReference>
<keyword evidence="10 14" id="KW-1133">Transmembrane helix</keyword>
<evidence type="ECO:0000256" key="15">
    <source>
        <dbReference type="PROSITE-ProRule" id="PRU00703"/>
    </source>
</evidence>
<evidence type="ECO:0000256" key="14">
    <source>
        <dbReference type="PIRNR" id="PIRNR006404"/>
    </source>
</evidence>
<protein>
    <recommendedName>
        <fullName evidence="14">Zinc metalloprotease</fullName>
    </recommendedName>
</protein>
<dbReference type="InterPro" id="IPR046342">
    <property type="entry name" value="CBS_dom_sf"/>
</dbReference>
<keyword evidence="7" id="KW-0677">Repeat</keyword>
<reference evidence="19" key="1">
    <citation type="journal article" date="2019" name="Int. J. Syst. Evol. Microbiol.">
        <title>The Global Catalogue of Microorganisms (GCM) 10K type strain sequencing project: providing services to taxonomists for standard genome sequencing and annotation.</title>
        <authorList>
            <consortium name="The Broad Institute Genomics Platform"/>
            <consortium name="The Broad Institute Genome Sequencing Center for Infectious Disease"/>
            <person name="Wu L."/>
            <person name="Ma J."/>
        </authorList>
    </citation>
    <scope>NUCLEOTIDE SEQUENCE [LARGE SCALE GENOMIC DNA]</scope>
    <source>
        <strain evidence="19">JCM 16014</strain>
    </source>
</reference>
<evidence type="ECO:0000256" key="2">
    <source>
        <dbReference type="ARBA" id="ARBA00007931"/>
    </source>
</evidence>
<organism evidence="18 19">
    <name type="scientific">Catenulispora yoronensis</name>
    <dbReference type="NCBI Taxonomy" id="450799"/>
    <lineage>
        <taxon>Bacteria</taxon>
        <taxon>Bacillati</taxon>
        <taxon>Actinomycetota</taxon>
        <taxon>Actinomycetes</taxon>
        <taxon>Catenulisporales</taxon>
        <taxon>Catenulisporaceae</taxon>
        <taxon>Catenulispora</taxon>
    </lineage>
</organism>
<keyword evidence="5 14" id="KW-0812">Transmembrane</keyword>
<dbReference type="SUPFAM" id="SSF54631">
    <property type="entry name" value="CBS-domain pair"/>
    <property type="match status" value="1"/>
</dbReference>
<keyword evidence="12 15" id="KW-0129">CBS domain</keyword>
<keyword evidence="4 14" id="KW-0645">Protease</keyword>
<dbReference type="Pfam" id="PF02163">
    <property type="entry name" value="Peptidase_M50"/>
    <property type="match status" value="2"/>
</dbReference>
<feature type="transmembrane region" description="Helical" evidence="14">
    <location>
        <begin position="38"/>
        <end position="58"/>
    </location>
</feature>
<dbReference type="PROSITE" id="PS51371">
    <property type="entry name" value="CBS"/>
    <property type="match status" value="1"/>
</dbReference>
<dbReference type="PANTHER" id="PTHR39188">
    <property type="entry name" value="MEMBRANE-ASSOCIATED ZINC METALLOPROTEASE M50B"/>
    <property type="match status" value="1"/>
</dbReference>
<dbReference type="PIRSF" id="PIRSF006404">
    <property type="entry name" value="UCP006404_Pept_M50_CBS"/>
    <property type="match status" value="1"/>
</dbReference>
<comment type="similarity">
    <text evidence="2 14">Belongs to the peptidase M50B family.</text>
</comment>
<keyword evidence="19" id="KW-1185">Reference proteome</keyword>
<evidence type="ECO:0000256" key="6">
    <source>
        <dbReference type="ARBA" id="ARBA00022723"/>
    </source>
</evidence>
<feature type="transmembrane region" description="Helical" evidence="14">
    <location>
        <begin position="225"/>
        <end position="243"/>
    </location>
</feature>
<proteinExistence type="inferred from homology"/>
<evidence type="ECO:0000256" key="4">
    <source>
        <dbReference type="ARBA" id="ARBA00022670"/>
    </source>
</evidence>
<dbReference type="CDD" id="cd06164">
    <property type="entry name" value="S2P-M50_SpoIVFB_CBS"/>
    <property type="match status" value="1"/>
</dbReference>
<dbReference type="RefSeq" id="WP_344671728.1">
    <property type="nucleotide sequence ID" value="NZ_BAAAQN010000090.1"/>
</dbReference>
<feature type="transmembrane region" description="Helical" evidence="14">
    <location>
        <begin position="78"/>
        <end position="100"/>
    </location>
</feature>
<keyword evidence="11 14" id="KW-0482">Metalloprotease</keyword>
<sequence length="421" mass="44393">MADNEGRSTGGEQPPENDAGKAPVAPGPGIRLGRPFGIPIYVSPSWFVVAAFITVLLAPQHGDAGDPANDFGNELGGWRYVMSLAYAVFLYASVVVHELAHSAVAKRLGLPVRRIVIHFLGGVSEIEREADTPGKAFWIAFVGPLTSALLAAVGFGVYQIIPHDDTVGLGQKVVATLVFGFWASNLLVALFNMLPGLPLDGGQVLRAAVWKASGKPMTGTTAAAWSGRGLAVVVFVVMNLVYVRDGNIDPFGLGLAVFMAMFIWFGATQALVVAKLRQRIPGLSARAMTRRAVSVEPRVPLAEALRRAHEVNARGIVLVDGAGRPTGLVNEAQVIATPEQRRPWVEVGDVARPLEAGLMVGADLTGEALLDVLRANPAPEYLVVEADGGIVGVLAASDVQAAFLGRPPGPPPAPRRMAPQR</sequence>
<feature type="region of interest" description="Disordered" evidence="16">
    <location>
        <begin position="1"/>
        <end position="25"/>
    </location>
</feature>
<keyword evidence="9 14" id="KW-0862">Zinc</keyword>
<evidence type="ECO:0000256" key="11">
    <source>
        <dbReference type="ARBA" id="ARBA00023049"/>
    </source>
</evidence>
<dbReference type="InterPro" id="IPR000644">
    <property type="entry name" value="CBS_dom"/>
</dbReference>
<name>A0ABP5H297_9ACTN</name>
<evidence type="ECO:0000256" key="13">
    <source>
        <dbReference type="ARBA" id="ARBA00023136"/>
    </source>
</evidence>
<evidence type="ECO:0000259" key="17">
    <source>
        <dbReference type="PROSITE" id="PS51371"/>
    </source>
</evidence>
<keyword evidence="8 14" id="KW-0378">Hydrolase</keyword>
<gene>
    <name evidence="18" type="ORF">GCM10009839_88140</name>
</gene>
<comment type="caution">
    <text evidence="18">The sequence shown here is derived from an EMBL/GenBank/DDBJ whole genome shotgun (WGS) entry which is preliminary data.</text>
</comment>
<dbReference type="Proteomes" id="UP001500751">
    <property type="component" value="Unassembled WGS sequence"/>
</dbReference>
<evidence type="ECO:0000256" key="1">
    <source>
        <dbReference type="ARBA" id="ARBA00004651"/>
    </source>
</evidence>
<keyword evidence="13 14" id="KW-0472">Membrane</keyword>
<feature type="transmembrane region" description="Helical" evidence="14">
    <location>
        <begin position="173"/>
        <end position="194"/>
    </location>
</feature>
<evidence type="ECO:0000313" key="18">
    <source>
        <dbReference type="EMBL" id="GAA2063214.1"/>
    </source>
</evidence>
<evidence type="ECO:0000313" key="19">
    <source>
        <dbReference type="Proteomes" id="UP001500751"/>
    </source>
</evidence>
<evidence type="ECO:0000256" key="3">
    <source>
        <dbReference type="ARBA" id="ARBA00022475"/>
    </source>
</evidence>
<evidence type="ECO:0000256" key="10">
    <source>
        <dbReference type="ARBA" id="ARBA00022989"/>
    </source>
</evidence>
<evidence type="ECO:0000256" key="16">
    <source>
        <dbReference type="SAM" id="MobiDB-lite"/>
    </source>
</evidence>
<feature type="transmembrane region" description="Helical" evidence="14">
    <location>
        <begin position="255"/>
        <end position="274"/>
    </location>
</feature>
<dbReference type="Gene3D" id="3.10.580.10">
    <property type="entry name" value="CBS-domain"/>
    <property type="match status" value="1"/>
</dbReference>
<keyword evidence="3 14" id="KW-1003">Cell membrane</keyword>
<dbReference type="Pfam" id="PF00571">
    <property type="entry name" value="CBS"/>
    <property type="match status" value="1"/>
</dbReference>
<evidence type="ECO:0000256" key="7">
    <source>
        <dbReference type="ARBA" id="ARBA00022737"/>
    </source>
</evidence>
<feature type="domain" description="CBS" evidence="17">
    <location>
        <begin position="288"/>
        <end position="347"/>
    </location>
</feature>
<dbReference type="PANTHER" id="PTHR39188:SF3">
    <property type="entry name" value="STAGE IV SPORULATION PROTEIN FB"/>
    <property type="match status" value="1"/>
</dbReference>
<comment type="subcellular location">
    <subcellularLocation>
        <location evidence="1 14">Cell membrane</location>
        <topology evidence="1 14">Multi-pass membrane protein</topology>
    </subcellularLocation>
</comment>
<comment type="cofactor">
    <cofactor evidence="14">
        <name>Zn(2+)</name>
        <dbReference type="ChEBI" id="CHEBI:29105"/>
    </cofactor>
    <text evidence="14">Binds 1 zinc ion per subunit.</text>
</comment>
<dbReference type="EMBL" id="BAAAQN010000090">
    <property type="protein sequence ID" value="GAA2063214.1"/>
    <property type="molecule type" value="Genomic_DNA"/>
</dbReference>
<dbReference type="InterPro" id="IPR016483">
    <property type="entry name" value="UCP006404_Pept_M50_CBS"/>
</dbReference>
<evidence type="ECO:0000256" key="9">
    <source>
        <dbReference type="ARBA" id="ARBA00022833"/>
    </source>
</evidence>
<keyword evidence="6 14" id="KW-0479">Metal-binding</keyword>
<evidence type="ECO:0000256" key="5">
    <source>
        <dbReference type="ARBA" id="ARBA00022692"/>
    </source>
</evidence>
<evidence type="ECO:0000256" key="8">
    <source>
        <dbReference type="ARBA" id="ARBA00022801"/>
    </source>
</evidence>
<feature type="transmembrane region" description="Helical" evidence="14">
    <location>
        <begin position="136"/>
        <end position="161"/>
    </location>
</feature>
<evidence type="ECO:0000256" key="12">
    <source>
        <dbReference type="ARBA" id="ARBA00023122"/>
    </source>
</evidence>